<organism evidence="2">
    <name type="scientific">uncultured organism</name>
    <dbReference type="NCBI Taxonomy" id="155900"/>
    <lineage>
        <taxon>unclassified sequences</taxon>
        <taxon>environmental samples</taxon>
    </lineage>
</organism>
<dbReference type="AlphaFoldDB" id="Q1EI22"/>
<proteinExistence type="predicted"/>
<protein>
    <submittedName>
        <fullName evidence="2">Putative alanyl-tRNA synthetase related protein</fullName>
    </submittedName>
</protein>
<dbReference type="GO" id="GO:0005524">
    <property type="term" value="F:ATP binding"/>
    <property type="evidence" value="ECO:0007669"/>
    <property type="project" value="InterPro"/>
</dbReference>
<feature type="domain" description="Threonyl/alanyl tRNA synthetase SAD" evidence="1">
    <location>
        <begin position="2"/>
        <end position="41"/>
    </location>
</feature>
<dbReference type="GO" id="GO:0043039">
    <property type="term" value="P:tRNA aminoacylation"/>
    <property type="evidence" value="ECO:0007669"/>
    <property type="project" value="InterPro"/>
</dbReference>
<dbReference type="InterPro" id="IPR012947">
    <property type="entry name" value="tRNA_SAD"/>
</dbReference>
<evidence type="ECO:0000259" key="1">
    <source>
        <dbReference type="SMART" id="SM00863"/>
    </source>
</evidence>
<dbReference type="GO" id="GO:0004812">
    <property type="term" value="F:aminoacyl-tRNA ligase activity"/>
    <property type="evidence" value="ECO:0007669"/>
    <property type="project" value="UniProtKB-KW"/>
</dbReference>
<dbReference type="SUPFAM" id="SSF55186">
    <property type="entry name" value="ThrRS/AlaRS common domain"/>
    <property type="match status" value="1"/>
</dbReference>
<sequence>MEVEGVDVQPCGGTHVRATGEIGRVRVGKIEKKGRHNRRVNVLFDE</sequence>
<dbReference type="Gene3D" id="3.30.980.10">
    <property type="entry name" value="Threonyl-trna Synthetase, Chain A, domain 2"/>
    <property type="match status" value="1"/>
</dbReference>
<keyword evidence="2" id="KW-0436">Ligase</keyword>
<evidence type="ECO:0000313" key="2">
    <source>
        <dbReference type="EMBL" id="CAK32588.1"/>
    </source>
</evidence>
<name>Q1EI22_9ZZZZ</name>
<dbReference type="SMART" id="SM00863">
    <property type="entry name" value="tRNA_SAD"/>
    <property type="match status" value="1"/>
</dbReference>
<accession>Q1EI22</accession>
<dbReference type="EMBL" id="AM270417">
    <property type="protein sequence ID" value="CAK32588.1"/>
    <property type="molecule type" value="Genomic_DNA"/>
</dbReference>
<reference evidence="2" key="1">
    <citation type="submission" date="2006-06" db="EMBL/GenBank/DDBJ databases">
        <title>Construction and analysis of a metagenomic library from a deep-sea sediment of east Pacific nodule Province.</title>
        <authorList>
            <person name="Xu M."/>
            <person name="Xiao X."/>
            <person name="Wang F."/>
        </authorList>
    </citation>
    <scope>NUCLEOTIDE SEQUENCE</scope>
</reference>
<dbReference type="Pfam" id="PF07973">
    <property type="entry name" value="tRNA_SAD"/>
    <property type="match status" value="1"/>
</dbReference>
<keyword evidence="2" id="KW-0030">Aminoacyl-tRNA synthetase</keyword>
<gene>
    <name evidence="2" type="ORF">17H9-14</name>
</gene>
<dbReference type="InterPro" id="IPR018163">
    <property type="entry name" value="Thr/Ala-tRNA-synth_IIc_edit"/>
</dbReference>